<gene>
    <name evidence="8" type="ORF">GCM10023187_15010</name>
</gene>
<evidence type="ECO:0000256" key="3">
    <source>
        <dbReference type="ARBA" id="ARBA00022692"/>
    </source>
</evidence>
<sequence>MPVPSTQTPSLRAGWYAVAILQIAYISSFIDRQILSLLVGPMKRDMFLTDTQVSLLMGLSFALFYTFLGIPFGRLADRTNRRNLIIWGISLWSLMTALCGIVGNYTQFFLARMGVGVGEATLSPAAYSMLADYFPKDKLATAISIYSAGVFIGSGFAMLIGAVLVGALSNAPAITLPVVGTVFAWQQIFFYVGLPGLLIAVLLLTVKEPARQGLLTPTGEAVATPTVREVLRLIGRQRAAFFSVTLGITFVSLVSYGMAAWVPTFFVRTFNWPMAQAGLVFGIIITVFATSGIILGGRLADRFVRRGYTDGRLRVGLIAGGGTLLLSFHPLLNNTVVVVAVLAASSFFNAFALGASATAIQELMPNRARSLASAIFLFVLNLIAMGFGPTSVALLTDYVFQHERAVRYSLSIVIAAGSLLALICYGFGLAPYRRALRVSEERNIVSGVAS</sequence>
<feature type="transmembrane region" description="Helical" evidence="6">
    <location>
        <begin position="13"/>
        <end position="30"/>
    </location>
</feature>
<feature type="transmembrane region" description="Helical" evidence="6">
    <location>
        <begin position="51"/>
        <end position="72"/>
    </location>
</feature>
<proteinExistence type="predicted"/>
<dbReference type="PANTHER" id="PTHR23505:SF79">
    <property type="entry name" value="PROTEIN SPINSTER"/>
    <property type="match status" value="1"/>
</dbReference>
<dbReference type="PANTHER" id="PTHR23505">
    <property type="entry name" value="SPINSTER"/>
    <property type="match status" value="1"/>
</dbReference>
<evidence type="ECO:0000256" key="5">
    <source>
        <dbReference type="ARBA" id="ARBA00023136"/>
    </source>
</evidence>
<feature type="transmembrane region" description="Helical" evidence="6">
    <location>
        <begin position="84"/>
        <end position="103"/>
    </location>
</feature>
<feature type="transmembrane region" description="Helical" evidence="6">
    <location>
        <begin position="145"/>
        <end position="168"/>
    </location>
</feature>
<feature type="transmembrane region" description="Helical" evidence="6">
    <location>
        <begin position="188"/>
        <end position="206"/>
    </location>
</feature>
<evidence type="ECO:0000259" key="7">
    <source>
        <dbReference type="PROSITE" id="PS50850"/>
    </source>
</evidence>
<keyword evidence="5 6" id="KW-0472">Membrane</keyword>
<dbReference type="RefSeq" id="WP_345265545.1">
    <property type="nucleotide sequence ID" value="NZ_BAABHB010000002.1"/>
</dbReference>
<evidence type="ECO:0000256" key="1">
    <source>
        <dbReference type="ARBA" id="ARBA00004141"/>
    </source>
</evidence>
<feature type="domain" description="Major facilitator superfamily (MFS) profile" evidence="7">
    <location>
        <begin position="17"/>
        <end position="433"/>
    </location>
</feature>
<keyword evidence="3 6" id="KW-0812">Transmembrane</keyword>
<evidence type="ECO:0000313" key="8">
    <source>
        <dbReference type="EMBL" id="GAA4401152.1"/>
    </source>
</evidence>
<dbReference type="InterPro" id="IPR020846">
    <property type="entry name" value="MFS_dom"/>
</dbReference>
<organism evidence="8 9">
    <name type="scientific">Nibrella viscosa</name>
    <dbReference type="NCBI Taxonomy" id="1084524"/>
    <lineage>
        <taxon>Bacteria</taxon>
        <taxon>Pseudomonadati</taxon>
        <taxon>Bacteroidota</taxon>
        <taxon>Cytophagia</taxon>
        <taxon>Cytophagales</taxon>
        <taxon>Spirosomataceae</taxon>
        <taxon>Nibrella</taxon>
    </lineage>
</organism>
<feature type="transmembrane region" description="Helical" evidence="6">
    <location>
        <begin position="408"/>
        <end position="432"/>
    </location>
</feature>
<keyword evidence="2" id="KW-0813">Transport</keyword>
<dbReference type="InterPro" id="IPR011701">
    <property type="entry name" value="MFS"/>
</dbReference>
<dbReference type="Pfam" id="PF07690">
    <property type="entry name" value="MFS_1"/>
    <property type="match status" value="1"/>
</dbReference>
<evidence type="ECO:0000256" key="4">
    <source>
        <dbReference type="ARBA" id="ARBA00022989"/>
    </source>
</evidence>
<dbReference type="InterPro" id="IPR036259">
    <property type="entry name" value="MFS_trans_sf"/>
</dbReference>
<comment type="caution">
    <text evidence="8">The sequence shown here is derived from an EMBL/GenBank/DDBJ whole genome shotgun (WGS) entry which is preliminary data.</text>
</comment>
<feature type="transmembrane region" description="Helical" evidence="6">
    <location>
        <begin position="239"/>
        <end position="262"/>
    </location>
</feature>
<keyword evidence="4 6" id="KW-1133">Transmembrane helix</keyword>
<keyword evidence="9" id="KW-1185">Reference proteome</keyword>
<feature type="transmembrane region" description="Helical" evidence="6">
    <location>
        <begin position="315"/>
        <end position="332"/>
    </location>
</feature>
<name>A0ABP8K621_9BACT</name>
<dbReference type="PROSITE" id="PS50850">
    <property type="entry name" value="MFS"/>
    <property type="match status" value="1"/>
</dbReference>
<feature type="transmembrane region" description="Helical" evidence="6">
    <location>
        <begin position="371"/>
        <end position="388"/>
    </location>
</feature>
<dbReference type="CDD" id="cd17328">
    <property type="entry name" value="MFS_spinster_like"/>
    <property type="match status" value="1"/>
</dbReference>
<reference evidence="9" key="1">
    <citation type="journal article" date="2019" name="Int. J. Syst. Evol. Microbiol.">
        <title>The Global Catalogue of Microorganisms (GCM) 10K type strain sequencing project: providing services to taxonomists for standard genome sequencing and annotation.</title>
        <authorList>
            <consortium name="The Broad Institute Genomics Platform"/>
            <consortium name="The Broad Institute Genome Sequencing Center for Infectious Disease"/>
            <person name="Wu L."/>
            <person name="Ma J."/>
        </authorList>
    </citation>
    <scope>NUCLEOTIDE SEQUENCE [LARGE SCALE GENOMIC DNA]</scope>
    <source>
        <strain evidence="9">JCM 17925</strain>
    </source>
</reference>
<comment type="subcellular location">
    <subcellularLocation>
        <location evidence="1">Membrane</location>
        <topology evidence="1">Multi-pass membrane protein</topology>
    </subcellularLocation>
</comment>
<dbReference type="Proteomes" id="UP001500936">
    <property type="component" value="Unassembled WGS sequence"/>
</dbReference>
<dbReference type="Gene3D" id="1.20.1250.20">
    <property type="entry name" value="MFS general substrate transporter like domains"/>
    <property type="match status" value="2"/>
</dbReference>
<evidence type="ECO:0000256" key="6">
    <source>
        <dbReference type="SAM" id="Phobius"/>
    </source>
</evidence>
<evidence type="ECO:0000256" key="2">
    <source>
        <dbReference type="ARBA" id="ARBA00022448"/>
    </source>
</evidence>
<feature type="transmembrane region" description="Helical" evidence="6">
    <location>
        <begin position="274"/>
        <end position="295"/>
    </location>
</feature>
<feature type="transmembrane region" description="Helical" evidence="6">
    <location>
        <begin position="338"/>
        <end position="359"/>
    </location>
</feature>
<dbReference type="SUPFAM" id="SSF103473">
    <property type="entry name" value="MFS general substrate transporter"/>
    <property type="match status" value="1"/>
</dbReference>
<protein>
    <submittedName>
        <fullName evidence="8">MFS transporter</fullName>
    </submittedName>
</protein>
<dbReference type="EMBL" id="BAABHB010000002">
    <property type="protein sequence ID" value="GAA4401152.1"/>
    <property type="molecule type" value="Genomic_DNA"/>
</dbReference>
<accession>A0ABP8K621</accession>
<dbReference type="InterPro" id="IPR044770">
    <property type="entry name" value="MFS_spinster-like"/>
</dbReference>
<evidence type="ECO:0000313" key="9">
    <source>
        <dbReference type="Proteomes" id="UP001500936"/>
    </source>
</evidence>